<dbReference type="Proteomes" id="UP001066276">
    <property type="component" value="Chromosome 7"/>
</dbReference>
<name>A0AAV7PS96_PLEWA</name>
<comment type="caution">
    <text evidence="2">The sequence shown here is derived from an EMBL/GenBank/DDBJ whole genome shotgun (WGS) entry which is preliminary data.</text>
</comment>
<feature type="region of interest" description="Disordered" evidence="1">
    <location>
        <begin position="102"/>
        <end position="143"/>
    </location>
</feature>
<dbReference type="AlphaFoldDB" id="A0AAV7PS96"/>
<organism evidence="2 3">
    <name type="scientific">Pleurodeles waltl</name>
    <name type="common">Iberian ribbed newt</name>
    <dbReference type="NCBI Taxonomy" id="8319"/>
    <lineage>
        <taxon>Eukaryota</taxon>
        <taxon>Metazoa</taxon>
        <taxon>Chordata</taxon>
        <taxon>Craniata</taxon>
        <taxon>Vertebrata</taxon>
        <taxon>Euteleostomi</taxon>
        <taxon>Amphibia</taxon>
        <taxon>Batrachia</taxon>
        <taxon>Caudata</taxon>
        <taxon>Salamandroidea</taxon>
        <taxon>Salamandridae</taxon>
        <taxon>Pleurodelinae</taxon>
        <taxon>Pleurodeles</taxon>
    </lineage>
</organism>
<evidence type="ECO:0000313" key="2">
    <source>
        <dbReference type="EMBL" id="KAJ1128405.1"/>
    </source>
</evidence>
<sequence>MIPMTAQFKWRLLPSCASATAPGLARSQFTATWCVYSVLFLVNNAYRAQTELRGSASLLSTPCYGQLWRWEPSGRGTKSPTAPFRQRRRTGRTLRRALFLRGKAPEQGRQFNPSPAPAPAFLSRKPGRSLNAWGSRLQPPSRS</sequence>
<gene>
    <name evidence="2" type="ORF">NDU88_006784</name>
</gene>
<dbReference type="EMBL" id="JANPWB010000011">
    <property type="protein sequence ID" value="KAJ1128405.1"/>
    <property type="molecule type" value="Genomic_DNA"/>
</dbReference>
<accession>A0AAV7PS96</accession>
<reference evidence="2" key="1">
    <citation type="journal article" date="2022" name="bioRxiv">
        <title>Sequencing and chromosome-scale assembly of the giantPleurodeles waltlgenome.</title>
        <authorList>
            <person name="Brown T."/>
            <person name="Elewa A."/>
            <person name="Iarovenko S."/>
            <person name="Subramanian E."/>
            <person name="Araus A.J."/>
            <person name="Petzold A."/>
            <person name="Susuki M."/>
            <person name="Suzuki K.-i.T."/>
            <person name="Hayashi T."/>
            <person name="Toyoda A."/>
            <person name="Oliveira C."/>
            <person name="Osipova E."/>
            <person name="Leigh N.D."/>
            <person name="Simon A."/>
            <person name="Yun M.H."/>
        </authorList>
    </citation>
    <scope>NUCLEOTIDE SEQUENCE</scope>
    <source>
        <strain evidence="2">20211129_DDA</strain>
        <tissue evidence="2">Liver</tissue>
    </source>
</reference>
<evidence type="ECO:0000313" key="3">
    <source>
        <dbReference type="Proteomes" id="UP001066276"/>
    </source>
</evidence>
<protein>
    <submittedName>
        <fullName evidence="2">Uncharacterized protein</fullName>
    </submittedName>
</protein>
<evidence type="ECO:0000256" key="1">
    <source>
        <dbReference type="SAM" id="MobiDB-lite"/>
    </source>
</evidence>
<keyword evidence="3" id="KW-1185">Reference proteome</keyword>
<proteinExistence type="predicted"/>